<reference evidence="3" key="1">
    <citation type="submission" date="2021-10" db="EMBL/GenBank/DDBJ databases">
        <title>Streptomyces nigrumlapis sp.nov.,an antimicrobial producing actinobacterium isolated from Black Gobi rocks.</title>
        <authorList>
            <person name="Wen Y."/>
            <person name="Zhang W."/>
            <person name="Liu X.G."/>
        </authorList>
    </citation>
    <scope>NUCLEOTIDE SEQUENCE</scope>
    <source>
        <strain evidence="3">ST13-2-2</strain>
    </source>
</reference>
<dbReference type="RefSeq" id="WP_248865383.1">
    <property type="nucleotide sequence ID" value="NZ_CP086322.1"/>
</dbReference>
<dbReference type="CDD" id="cd07750">
    <property type="entry name" value="PolyPPase_VTC_like"/>
    <property type="match status" value="1"/>
</dbReference>
<dbReference type="Pfam" id="PF09359">
    <property type="entry name" value="VTC"/>
    <property type="match status" value="1"/>
</dbReference>
<evidence type="ECO:0000259" key="2">
    <source>
        <dbReference type="Pfam" id="PF09359"/>
    </source>
</evidence>
<sequence>MIPAVRAIARAAMAARPVPLADVQARAELLARYDHSYLVPVDVFAAFAAELTDQRRPGGPFAALCIDGRRWFRYHSTYYDTPDLRCYHDHRQGRRLRYKIRERLYEDTGERQFEIKLKGRRGETVKHRQPLLPGDTPLGHAPRGFLSSVLGRAYGIEAPTGLGLSIETDYQRTTLVADGQRITCDAALACRDLETGRTVRADDGLVLVETKTTGHLTEADRLLHGYGLRAAEFTKYCGALAALRPELTASHWRRAVRTVFPAEAGSSSEAGPPSGEIGPSDAGSSSEAGFSSGA</sequence>
<accession>A0ABY4MBK7</accession>
<proteinExistence type="predicted"/>
<protein>
    <submittedName>
        <fullName evidence="3">Polyphosphate polymerase domain-containing protein</fullName>
    </submittedName>
</protein>
<dbReference type="InterPro" id="IPR042267">
    <property type="entry name" value="VTC_sf"/>
</dbReference>
<gene>
    <name evidence="3" type="ORF">K9S39_23990</name>
</gene>
<keyword evidence="4" id="KW-1185">Reference proteome</keyword>
<dbReference type="InterPro" id="IPR018966">
    <property type="entry name" value="VTC_domain"/>
</dbReference>
<feature type="domain" description="VTC" evidence="2">
    <location>
        <begin position="68"/>
        <end position="131"/>
    </location>
</feature>
<dbReference type="EMBL" id="CP086322">
    <property type="protein sequence ID" value="UQA94513.1"/>
    <property type="molecule type" value="Genomic_DNA"/>
</dbReference>
<dbReference type="Proteomes" id="UP000830115">
    <property type="component" value="Chromosome"/>
</dbReference>
<evidence type="ECO:0000313" key="4">
    <source>
        <dbReference type="Proteomes" id="UP000830115"/>
    </source>
</evidence>
<name>A0ABY4MBK7_9ACTN</name>
<evidence type="ECO:0000256" key="1">
    <source>
        <dbReference type="SAM" id="MobiDB-lite"/>
    </source>
</evidence>
<dbReference type="Gene3D" id="3.20.100.30">
    <property type="entry name" value="VTC, catalytic tunnel domain"/>
    <property type="match status" value="1"/>
</dbReference>
<feature type="region of interest" description="Disordered" evidence="1">
    <location>
        <begin position="262"/>
        <end position="294"/>
    </location>
</feature>
<organism evidence="3 4">
    <name type="scientific">Streptomyces halobius</name>
    <dbReference type="NCBI Taxonomy" id="2879846"/>
    <lineage>
        <taxon>Bacteria</taxon>
        <taxon>Bacillati</taxon>
        <taxon>Actinomycetota</taxon>
        <taxon>Actinomycetes</taxon>
        <taxon>Kitasatosporales</taxon>
        <taxon>Streptomycetaceae</taxon>
        <taxon>Streptomyces</taxon>
    </lineage>
</organism>
<evidence type="ECO:0000313" key="3">
    <source>
        <dbReference type="EMBL" id="UQA94513.1"/>
    </source>
</evidence>